<dbReference type="EMBL" id="FRAA01000003">
    <property type="protein sequence ID" value="SHK18015.1"/>
    <property type="molecule type" value="Genomic_DNA"/>
</dbReference>
<feature type="transmembrane region" description="Helical" evidence="2">
    <location>
        <begin position="740"/>
        <end position="758"/>
    </location>
</feature>
<feature type="transmembrane region" description="Helical" evidence="2">
    <location>
        <begin position="465"/>
        <end position="481"/>
    </location>
</feature>
<feature type="transmembrane region" description="Helical" evidence="2">
    <location>
        <begin position="789"/>
        <end position="810"/>
    </location>
</feature>
<keyword evidence="2" id="KW-1133">Transmembrane helix</keyword>
<feature type="transmembrane region" description="Helical" evidence="2">
    <location>
        <begin position="765"/>
        <end position="783"/>
    </location>
</feature>
<feature type="transmembrane region" description="Helical" evidence="2">
    <location>
        <begin position="411"/>
        <end position="432"/>
    </location>
</feature>
<feature type="transmembrane region" description="Helical" evidence="2">
    <location>
        <begin position="558"/>
        <end position="579"/>
    </location>
</feature>
<keyword evidence="2" id="KW-0812">Transmembrane</keyword>
<feature type="transmembrane region" description="Helical" evidence="2">
    <location>
        <begin position="195"/>
        <end position="215"/>
    </location>
</feature>
<feature type="transmembrane region" description="Helical" evidence="2">
    <location>
        <begin position="222"/>
        <end position="242"/>
    </location>
</feature>
<name>A0A1M6QCX1_REIAG</name>
<dbReference type="Pfam" id="PF10101">
    <property type="entry name" value="DUF2339"/>
    <property type="match status" value="1"/>
</dbReference>
<feature type="transmembrane region" description="Helical" evidence="2">
    <location>
        <begin position="323"/>
        <end position="343"/>
    </location>
</feature>
<keyword evidence="2" id="KW-0472">Membrane</keyword>
<feature type="transmembrane region" description="Helical" evidence="2">
    <location>
        <begin position="697"/>
        <end position="720"/>
    </location>
</feature>
<feature type="transmembrane region" description="Helical" evidence="2">
    <location>
        <begin position="591"/>
        <end position="613"/>
    </location>
</feature>
<keyword evidence="4" id="KW-1185">Reference proteome</keyword>
<feature type="transmembrane region" description="Helical" evidence="2">
    <location>
        <begin position="387"/>
        <end position="405"/>
    </location>
</feature>
<dbReference type="PANTHER" id="PTHR38434:SF1">
    <property type="entry name" value="BLL2549 PROTEIN"/>
    <property type="match status" value="1"/>
</dbReference>
<feature type="transmembrane region" description="Helical" evidence="2">
    <location>
        <begin position="664"/>
        <end position="685"/>
    </location>
</feature>
<dbReference type="PANTHER" id="PTHR38434">
    <property type="entry name" value="BLL2549 PROTEIN"/>
    <property type="match status" value="1"/>
</dbReference>
<evidence type="ECO:0000256" key="1">
    <source>
        <dbReference type="SAM" id="MobiDB-lite"/>
    </source>
</evidence>
<feature type="transmembrane region" description="Helical" evidence="2">
    <location>
        <begin position="248"/>
        <end position="269"/>
    </location>
</feature>
<evidence type="ECO:0000313" key="4">
    <source>
        <dbReference type="Proteomes" id="UP000184474"/>
    </source>
</evidence>
<dbReference type="AlphaFoldDB" id="A0A1M6QCX1"/>
<feature type="transmembrane region" description="Helical" evidence="2">
    <location>
        <begin position="30"/>
        <end position="46"/>
    </location>
</feature>
<feature type="region of interest" description="Disordered" evidence="1">
    <location>
        <begin position="98"/>
        <end position="118"/>
    </location>
</feature>
<feature type="transmembrane region" description="Helical" evidence="2">
    <location>
        <begin position="166"/>
        <end position="183"/>
    </location>
</feature>
<reference evidence="4" key="1">
    <citation type="submission" date="2016-11" db="EMBL/GenBank/DDBJ databases">
        <authorList>
            <person name="Varghese N."/>
            <person name="Submissions S."/>
        </authorList>
    </citation>
    <scope>NUCLEOTIDE SEQUENCE [LARGE SCALE GENOMIC DNA]</scope>
    <source>
        <strain evidence="4">DSM 26134</strain>
    </source>
</reference>
<evidence type="ECO:0000313" key="3">
    <source>
        <dbReference type="EMBL" id="SHK18015.1"/>
    </source>
</evidence>
<feature type="transmembrane region" description="Helical" evidence="2">
    <location>
        <begin position="488"/>
        <end position="506"/>
    </location>
</feature>
<dbReference type="InterPro" id="IPR019286">
    <property type="entry name" value="DUF2339_TM"/>
</dbReference>
<feature type="transmembrane region" description="Helical" evidence="2">
    <location>
        <begin position="355"/>
        <end position="375"/>
    </location>
</feature>
<dbReference type="STRING" id="156994.SAMN04488028_103273"/>
<feature type="transmembrane region" description="Helical" evidence="2">
    <location>
        <begin position="276"/>
        <end position="292"/>
    </location>
</feature>
<proteinExistence type="predicted"/>
<gene>
    <name evidence="3" type="ORF">SAMN04488028_103273</name>
</gene>
<sequence>MSNQLNNSYLHGVNTLQIQTNLIDLKTMEIIAVLILFVLTVMIYKLKGQVNSIDQKLDELKSQLENDPSSGNVDKPKKPPVDSRDIIAAIEDEINLKKPAPENPIDTEEKKPEAVEEPVAPEIVHKQSTPIAAASPIIKPTTPPRPPKPSFMERNPDLERFIGENLLSKIGIVIFVIGMGFLVKLGVDSGVITEGLRVAIGVLIGGAMIGLAHYLRHSFSKFSSILIGGALAVLYFTIALAFHEYGLLPQVAAFIIMVLITAFGVLLSVSYDRKSLAVLALIGGFGTPFFISTGSGDIVTLFAYILILDIGMLTLVYFKKWNIVNYLTYGFTYILFSGVYINNELNYITTANGELFLFLTAFYLIFFVMSIVYNVKNKRAFKWPEIGMLLSNSSIYFGFGIALTQGYKGGLYSGLFTGLVALFNFGFAYVLYKRKEIDKNLIYLLIGLVLTFLTLVAPIQLKGNFITLFWALESVLLLWLAQKSQIKLMNLASILISLLMTISLLIDWQQNYIMYSDSSMRVFLNKVFITSFISMGALFATLGLMKRQQDFVFPKTQLVWRPLYVKVLFILIVYGGFFLELDYQFIQFELAYTYRMILLGIYNFSFVLGLMVYQYFKPSDLQRKVIAGLSIAVVISYLTAYLHYISFARDLYISNQYATSTGYFAHYVLLVLFILILINLYREIYVEFGFKSKNGSIALWLLAFICLFVCSIEVGHISVLSQGNIGNTEEAIAYTHAVKHAYPIVWAISALALMILGMKFKLKTLRLASLVIFSITTIKLFFYDLAGNSTGKIISFILLGVILLLVSFLYQKLKFIIQDDEKKD</sequence>
<accession>A0A1M6QCX1</accession>
<feature type="transmembrane region" description="Helical" evidence="2">
    <location>
        <begin position="526"/>
        <end position="546"/>
    </location>
</feature>
<evidence type="ECO:0000256" key="2">
    <source>
        <dbReference type="SAM" id="Phobius"/>
    </source>
</evidence>
<dbReference type="Proteomes" id="UP000184474">
    <property type="component" value="Unassembled WGS sequence"/>
</dbReference>
<feature type="transmembrane region" description="Helical" evidence="2">
    <location>
        <begin position="441"/>
        <end position="459"/>
    </location>
</feature>
<protein>
    <submittedName>
        <fullName evidence="3">Predicted membrane protein</fullName>
    </submittedName>
</protein>
<organism evidence="3 4">
    <name type="scientific">Reichenbachiella agariperforans</name>
    <dbReference type="NCBI Taxonomy" id="156994"/>
    <lineage>
        <taxon>Bacteria</taxon>
        <taxon>Pseudomonadati</taxon>
        <taxon>Bacteroidota</taxon>
        <taxon>Cytophagia</taxon>
        <taxon>Cytophagales</taxon>
        <taxon>Reichenbachiellaceae</taxon>
        <taxon>Reichenbachiella</taxon>
    </lineage>
</organism>
<feature type="transmembrane region" description="Helical" evidence="2">
    <location>
        <begin position="625"/>
        <end position="644"/>
    </location>
</feature>
<feature type="region of interest" description="Disordered" evidence="1">
    <location>
        <begin position="63"/>
        <end position="82"/>
    </location>
</feature>
<feature type="transmembrane region" description="Helical" evidence="2">
    <location>
        <begin position="298"/>
        <end position="318"/>
    </location>
</feature>